<feature type="domain" description="Nucleoporin Nup133/Nup155-like N-terminal" evidence="10">
    <location>
        <begin position="176"/>
        <end position="541"/>
    </location>
</feature>
<evidence type="ECO:0000256" key="1">
    <source>
        <dbReference type="ARBA" id="ARBA00004259"/>
    </source>
</evidence>
<dbReference type="PANTHER" id="PTHR13405:SF11">
    <property type="entry name" value="NUCLEAR PORE COMPLEX PROTEIN NUP133"/>
    <property type="match status" value="1"/>
</dbReference>
<keyword evidence="5" id="KW-0653">Protein transport</keyword>
<dbReference type="SUPFAM" id="SSF117289">
    <property type="entry name" value="Nucleoporin domain"/>
    <property type="match status" value="1"/>
</dbReference>
<feature type="domain" description="Nucleoporin Nup133/Nup155-like C-terminal" evidence="9">
    <location>
        <begin position="745"/>
        <end position="1437"/>
    </location>
</feature>
<sequence>MFTSPSVRVKRRQAAALRTSAIPQSDAVENNSGLKRVVHQHSTEIQIPAQQHSQQAGIESKKSSSLQPSPRKKQAIESTRSDWPSSFAKQPASESTTKEHAHGSTRQSIPWQLSGKENEAAIPANDVANLKAKYSSKISLSPSTSDVAVVSRNDAFRPGGRIEESDNAMHTLLQGDKHAVFEIAGFPEQVRKQLGSIDLRNVPLTVGLNAESKFAFVATPTTCFVWSYVYNRTSMNSVYRLAMPDPDSAAIYEAPVVALVAASEKQSDVGLLACSATGQIRYWDRVVFGLGGTERFFNKDLAISDSTDRCCQIIEIYSGLFVIATSKGHLYQVSLQNTQGAIELDTRLLSKNSGTKIGMLSRVSSLLGGSAYSSGTAAAATVGAGDALVGLARGGRTEIRHSCELLVLTRERLLKWVVSRTQPEIFMYSMDISHSLGDLVAQKVGADAEIIIFDVAATRSNDICLLIGLQLPQRPEELQMGISVFRSSQVSTEPEVLGLWLLNHVWAEPLSQEGMERPRLVLPEGGPAMYVVSRKTVITSIIPTSGIAFEEAIFFRDDDFILGFSTVSRPPHHLSQEQSESSLVLSCLNAGLLRVTTNTGRVFSIAASVDSELDVANTGDTDNEPHMASGWPSSGTLVSRPSSIDNIERGFKNQIEQAVFFGMDNSYNPISFAITSQASGVDSSLESAALRVSKSIVNNTSHFIADRLDLGAHLKERLRRAHSVMQFVAGNDLADKISYSARVQLCANTEKLAAASALWEYQNDIWAKKHSAASQLMANLISSFLESIGLQSKDPLRVFFKQHVAAIGDMLVYMHRNLAALRRALEDSESGMRDSQLVAYEANRIIIATLQSAFGYRFQNGQLYGIDSDSDTSFSDTTPTKPTQAENWTEHTSIVELLLERLEESYRLCRDISGRNCASIYERIKSTSLPGDEHTSENEQKLSVFDNEISISHTNISSSSAAISDGAKNDSDLRKRLDTDDPYVSSLALLYSTINQMGPLANLCFRVLVDRVTFLHGAHPNDANRLARRYDMMRSRYLLCLVPLGRAPIAFRLAEEYRDLASLIVLVFTTDRENAAEHLRNYVHRFGKEFADALLVYYERRQAWASLLYAQDEHFDVWLKEFIDKRTVSGSHGPMSQIGWIHDIKMNDFGAAATKLARAGRGSDEVDQARTMLSLSKLAFVVVESNDTIQDEAIAKAHTRLEDALEMCEVQDNLMQYFTALIRASKNHSREQLWRRRDDINDRKASLDVAMLTTTPECRHNFPALYTVYGELIRRVWNGRTLSAEDLLDVLTFPDNTQQINAETETASGESTEQFNEILRERGSLAVDILSRASFNLPEQTREAALRTIWRRVFLSDDWCAIARRLGSNIPDNVLRSELSNTLLYTMLKSCYLMRELAHPDWYLLPTDAFASCDLEYLVETRLGPQFAQKHLEPAQWRPLSTTTSTALTKDYNEEDRRLRAAIDSGLNGYYTEILRIVADENNLHKTDLTTFGKDEHEYEEHSDTISIASDNVDDGSDDDVAMDSD</sequence>
<comment type="subcellular location">
    <subcellularLocation>
        <location evidence="1">Nucleus envelope</location>
    </subcellularLocation>
</comment>
<dbReference type="InterPro" id="IPR015943">
    <property type="entry name" value="WD40/YVTN_repeat-like_dom_sf"/>
</dbReference>
<dbReference type="Gene3D" id="1.20.58.1380">
    <property type="match status" value="1"/>
</dbReference>
<evidence type="ECO:0000256" key="8">
    <source>
        <dbReference type="SAM" id="MobiDB-lite"/>
    </source>
</evidence>
<evidence type="ECO:0000256" key="5">
    <source>
        <dbReference type="ARBA" id="ARBA00022927"/>
    </source>
</evidence>
<dbReference type="Pfam" id="PF08801">
    <property type="entry name" value="Nucleoporin_N"/>
    <property type="match status" value="1"/>
</dbReference>
<keyword evidence="7" id="KW-0539">Nucleus</keyword>
<dbReference type="Gene3D" id="2.130.10.10">
    <property type="entry name" value="YVTN repeat-like/Quinoprotein amine dehydrogenase"/>
    <property type="match status" value="1"/>
</dbReference>
<comment type="similarity">
    <text evidence="2">Belongs to the nucleoporin Nup133 family.</text>
</comment>
<name>A0A9W8GDK8_9FUNG</name>
<evidence type="ECO:0000256" key="6">
    <source>
        <dbReference type="ARBA" id="ARBA00023010"/>
    </source>
</evidence>
<dbReference type="GO" id="GO:0031080">
    <property type="term" value="C:nuclear pore outer ring"/>
    <property type="evidence" value="ECO:0007669"/>
    <property type="project" value="TreeGrafter"/>
</dbReference>
<feature type="compositionally biased region" description="Basic and acidic residues" evidence="8">
    <location>
        <begin position="1495"/>
        <end position="1504"/>
    </location>
</feature>
<evidence type="ECO:0000259" key="10">
    <source>
        <dbReference type="Pfam" id="PF08801"/>
    </source>
</evidence>
<accession>A0A9W8GDK8</accession>
<dbReference type="EMBL" id="JANBTW010000007">
    <property type="protein sequence ID" value="KAJ2680018.1"/>
    <property type="molecule type" value="Genomic_DNA"/>
</dbReference>
<evidence type="ECO:0000313" key="12">
    <source>
        <dbReference type="Proteomes" id="UP001151518"/>
    </source>
</evidence>
<evidence type="ECO:0000256" key="7">
    <source>
        <dbReference type="ARBA" id="ARBA00023242"/>
    </source>
</evidence>
<evidence type="ECO:0000256" key="3">
    <source>
        <dbReference type="ARBA" id="ARBA00022448"/>
    </source>
</evidence>
<evidence type="ECO:0000256" key="4">
    <source>
        <dbReference type="ARBA" id="ARBA00022816"/>
    </source>
</evidence>
<feature type="compositionally biased region" description="Polar residues" evidence="8">
    <location>
        <begin position="76"/>
        <end position="95"/>
    </location>
</feature>
<dbReference type="InterPro" id="IPR014908">
    <property type="entry name" value="Nucleoporin_Nup133/Nup155_N"/>
</dbReference>
<proteinExistence type="inferred from homology"/>
<gene>
    <name evidence="11" type="ORF">GGI25_000906</name>
</gene>
<keyword evidence="4" id="KW-0509">mRNA transport</keyword>
<dbReference type="GO" id="GO:0017056">
    <property type="term" value="F:structural constituent of nuclear pore"/>
    <property type="evidence" value="ECO:0007669"/>
    <property type="project" value="InterPro"/>
</dbReference>
<dbReference type="OrthoDB" id="103454at2759"/>
<feature type="compositionally biased region" description="Acidic residues" evidence="8">
    <location>
        <begin position="1512"/>
        <end position="1526"/>
    </location>
</feature>
<reference evidence="11" key="1">
    <citation type="submission" date="2022-07" db="EMBL/GenBank/DDBJ databases">
        <title>Phylogenomic reconstructions and comparative analyses of Kickxellomycotina fungi.</title>
        <authorList>
            <person name="Reynolds N.K."/>
            <person name="Stajich J.E."/>
            <person name="Barry K."/>
            <person name="Grigoriev I.V."/>
            <person name="Crous P."/>
            <person name="Smith M.E."/>
        </authorList>
    </citation>
    <scope>NUCLEOTIDE SEQUENCE</scope>
    <source>
        <strain evidence="11">NRRL 3115</strain>
    </source>
</reference>
<evidence type="ECO:0000259" key="9">
    <source>
        <dbReference type="Pfam" id="PF03177"/>
    </source>
</evidence>
<dbReference type="InterPro" id="IPR007187">
    <property type="entry name" value="Nucleoporin_Nup133/Nup155_C"/>
</dbReference>
<protein>
    <submittedName>
        <fullName evidence="11">Uncharacterized protein</fullName>
    </submittedName>
</protein>
<keyword evidence="3" id="KW-0813">Transport</keyword>
<feature type="region of interest" description="Disordered" evidence="8">
    <location>
        <begin position="1495"/>
        <end position="1526"/>
    </location>
</feature>
<dbReference type="PANTHER" id="PTHR13405">
    <property type="entry name" value="NUCLEAR PORE COMPLEX PROTEIN NUP133"/>
    <property type="match status" value="1"/>
</dbReference>
<dbReference type="GO" id="GO:0000972">
    <property type="term" value="P:transcription-dependent tethering of RNA polymerase II gene DNA at nuclear periphery"/>
    <property type="evidence" value="ECO:0007669"/>
    <property type="project" value="TreeGrafter"/>
</dbReference>
<dbReference type="GO" id="GO:0006606">
    <property type="term" value="P:protein import into nucleus"/>
    <property type="evidence" value="ECO:0007669"/>
    <property type="project" value="TreeGrafter"/>
</dbReference>
<feature type="region of interest" description="Disordered" evidence="8">
    <location>
        <begin position="1"/>
        <end position="112"/>
    </location>
</feature>
<organism evidence="11 12">
    <name type="scientific">Coemansia spiralis</name>
    <dbReference type="NCBI Taxonomy" id="417178"/>
    <lineage>
        <taxon>Eukaryota</taxon>
        <taxon>Fungi</taxon>
        <taxon>Fungi incertae sedis</taxon>
        <taxon>Zoopagomycota</taxon>
        <taxon>Kickxellomycotina</taxon>
        <taxon>Kickxellomycetes</taxon>
        <taxon>Kickxellales</taxon>
        <taxon>Kickxellaceae</taxon>
        <taxon>Coemansia</taxon>
    </lineage>
</organism>
<keyword evidence="6" id="KW-0811">Translocation</keyword>
<evidence type="ECO:0000313" key="11">
    <source>
        <dbReference type="EMBL" id="KAJ2680018.1"/>
    </source>
</evidence>
<dbReference type="GO" id="GO:0016973">
    <property type="term" value="P:poly(A)+ mRNA export from nucleus"/>
    <property type="evidence" value="ECO:0007669"/>
    <property type="project" value="TreeGrafter"/>
</dbReference>
<evidence type="ECO:0000256" key="2">
    <source>
        <dbReference type="ARBA" id="ARBA00005569"/>
    </source>
</evidence>
<dbReference type="Proteomes" id="UP001151518">
    <property type="component" value="Unassembled WGS sequence"/>
</dbReference>
<dbReference type="InterPro" id="IPR037624">
    <property type="entry name" value="Nup133-like"/>
</dbReference>
<feature type="compositionally biased region" description="Polar residues" evidence="8">
    <location>
        <begin position="21"/>
        <end position="33"/>
    </location>
</feature>
<feature type="compositionally biased region" description="Polar residues" evidence="8">
    <location>
        <begin position="43"/>
        <end position="68"/>
    </location>
</feature>
<comment type="caution">
    <text evidence="11">The sequence shown here is derived from an EMBL/GenBank/DDBJ whole genome shotgun (WGS) entry which is preliminary data.</text>
</comment>
<dbReference type="Pfam" id="PF03177">
    <property type="entry name" value="Nucleoporin_C"/>
    <property type="match status" value="1"/>
</dbReference>